<evidence type="ECO:0000313" key="6">
    <source>
        <dbReference type="Proteomes" id="UP001519308"/>
    </source>
</evidence>
<sequence length="812" mass="92780">MEGTNGKSKVNLMFMVIIIYILIYYSFLVASGGVLSPLVGNLFSILGILTAIVIIYNAVLKIDKNKKFWILVLLSTLSYLIGDLLWAYCEVVLKVNLEPLSFYNLPYAGASVLLCSSICYVAYRERDKWNKVQLAVDTLAITIVYMCILWMVLLKNVVPNFQSFSQSEVATAIYIAVDFILITTMSILLFSNEESFILNKSYIIYFLGISIIALGDLNYAYNIFNDEYISNGYLDSIWVMGFLVIADAAMCEVYENEINKKQKRKKTRMLNGKRRKISYMVLSFMAIILAISTGSIKYSIPIFLVIIIHKIISKYIGIAVQNERLLAKQQELNKSLNQKVSESEILNDKLQIKINEINELNAFLEKKVEERTEELTVRNMELEALSKEDSLTKIPNRRWFLDNLDKLILEAENHDTIIGVMFIDLDRFKAVNDWYGHDVGDILLRRIAKRLRKHVPKNALVARLGGDEFAVIIPNAPSKKYVLEVTEQVQKCFNKPFEIKDYKLATTFSMGISLYPFDGVERSVLMKCADIAMYRAKALGKNNFQFYDSKVKEEVSKKLQMENLLRDANYDEEFILHYQPQWDLTGDRIIGLEALIRWKSSVLGLVPPGEFIPIAEEIGIIDKIGEWVLKRVCLEAKGLNTFYNMDLKIAVNISPKQFNNTNFIDIVNKNIEESGVIPKWLDIEITEESAMGNEENIIEKLIHLKSIGVEISIDDFGTGYSSLSYLKKFSVDKLKIAMPFIRGIKDQQEDYQIVKTIIMMAKSLNLRVIAEGVESLGESEILKGLGCDEVQGYYYGKPMPMDEIKQKYLKAQ</sequence>
<feature type="transmembrane region" description="Helical" evidence="2">
    <location>
        <begin position="277"/>
        <end position="296"/>
    </location>
</feature>
<evidence type="ECO:0000259" key="4">
    <source>
        <dbReference type="PROSITE" id="PS50887"/>
    </source>
</evidence>
<evidence type="ECO:0000313" key="5">
    <source>
        <dbReference type="EMBL" id="MBP2023486.1"/>
    </source>
</evidence>
<evidence type="ECO:0000256" key="2">
    <source>
        <dbReference type="SAM" id="Phobius"/>
    </source>
</evidence>
<dbReference type="SUPFAM" id="SSF55073">
    <property type="entry name" value="Nucleotide cyclase"/>
    <property type="match status" value="1"/>
</dbReference>
<dbReference type="PROSITE" id="PS50883">
    <property type="entry name" value="EAL"/>
    <property type="match status" value="1"/>
</dbReference>
<gene>
    <name evidence="5" type="ORF">J2Z44_003323</name>
</gene>
<feature type="transmembrane region" description="Helical" evidence="2">
    <location>
        <begin position="100"/>
        <end position="122"/>
    </location>
</feature>
<dbReference type="Pfam" id="PF00990">
    <property type="entry name" value="GGDEF"/>
    <property type="match status" value="1"/>
</dbReference>
<dbReference type="PANTHER" id="PTHR44757:SF2">
    <property type="entry name" value="BIOFILM ARCHITECTURE MAINTENANCE PROTEIN MBAA"/>
    <property type="match status" value="1"/>
</dbReference>
<dbReference type="Pfam" id="PF00563">
    <property type="entry name" value="EAL"/>
    <property type="match status" value="1"/>
</dbReference>
<dbReference type="EMBL" id="JAGGLL010000030">
    <property type="protein sequence ID" value="MBP2023486.1"/>
    <property type="molecule type" value="Genomic_DNA"/>
</dbReference>
<name>A0ABS4K6R8_9CLOT</name>
<feature type="domain" description="GGDEF" evidence="4">
    <location>
        <begin position="416"/>
        <end position="549"/>
    </location>
</feature>
<dbReference type="SMART" id="SM00052">
    <property type="entry name" value="EAL"/>
    <property type="match status" value="1"/>
</dbReference>
<dbReference type="CDD" id="cd01949">
    <property type="entry name" value="GGDEF"/>
    <property type="match status" value="1"/>
</dbReference>
<dbReference type="InterPro" id="IPR000160">
    <property type="entry name" value="GGDEF_dom"/>
</dbReference>
<organism evidence="5 6">
    <name type="scientific">Clostridium punense</name>
    <dbReference type="NCBI Taxonomy" id="1054297"/>
    <lineage>
        <taxon>Bacteria</taxon>
        <taxon>Bacillati</taxon>
        <taxon>Bacillota</taxon>
        <taxon>Clostridia</taxon>
        <taxon>Eubacteriales</taxon>
        <taxon>Clostridiaceae</taxon>
        <taxon>Clostridium</taxon>
    </lineage>
</organism>
<dbReference type="SUPFAM" id="SSF141868">
    <property type="entry name" value="EAL domain-like"/>
    <property type="match status" value="1"/>
</dbReference>
<dbReference type="InterPro" id="IPR043128">
    <property type="entry name" value="Rev_trsase/Diguanyl_cyclase"/>
</dbReference>
<dbReference type="InterPro" id="IPR052155">
    <property type="entry name" value="Biofilm_reg_signaling"/>
</dbReference>
<dbReference type="NCBIfam" id="TIGR00254">
    <property type="entry name" value="GGDEF"/>
    <property type="match status" value="1"/>
</dbReference>
<dbReference type="RefSeq" id="WP_209649815.1">
    <property type="nucleotide sequence ID" value="NZ_JAGGLL010000030.1"/>
</dbReference>
<dbReference type="Proteomes" id="UP001519308">
    <property type="component" value="Unassembled WGS sequence"/>
</dbReference>
<dbReference type="CDD" id="cd01948">
    <property type="entry name" value="EAL"/>
    <property type="match status" value="1"/>
</dbReference>
<accession>A0ABS4K6R8</accession>
<keyword evidence="6" id="KW-1185">Reference proteome</keyword>
<dbReference type="SMART" id="SM00267">
    <property type="entry name" value="GGDEF"/>
    <property type="match status" value="1"/>
</dbReference>
<dbReference type="Gene3D" id="3.30.70.270">
    <property type="match status" value="1"/>
</dbReference>
<keyword evidence="2" id="KW-0812">Transmembrane</keyword>
<feature type="transmembrane region" description="Helical" evidence="2">
    <location>
        <begin position="172"/>
        <end position="190"/>
    </location>
</feature>
<protein>
    <submittedName>
        <fullName evidence="5">Diguanylate cyclase (GGDEF)-like protein</fullName>
    </submittedName>
</protein>
<dbReference type="Gene3D" id="3.20.20.450">
    <property type="entry name" value="EAL domain"/>
    <property type="match status" value="1"/>
</dbReference>
<evidence type="ECO:0000259" key="3">
    <source>
        <dbReference type="PROSITE" id="PS50883"/>
    </source>
</evidence>
<dbReference type="InterPro" id="IPR035919">
    <property type="entry name" value="EAL_sf"/>
</dbReference>
<reference evidence="5 6" key="1">
    <citation type="submission" date="2021-03" db="EMBL/GenBank/DDBJ databases">
        <title>Genomic Encyclopedia of Type Strains, Phase IV (KMG-IV): sequencing the most valuable type-strain genomes for metagenomic binning, comparative biology and taxonomic classification.</title>
        <authorList>
            <person name="Goeker M."/>
        </authorList>
    </citation>
    <scope>NUCLEOTIDE SEQUENCE [LARGE SCALE GENOMIC DNA]</scope>
    <source>
        <strain evidence="5 6">DSM 28650</strain>
    </source>
</reference>
<keyword evidence="2" id="KW-0472">Membrane</keyword>
<feature type="domain" description="EAL" evidence="3">
    <location>
        <begin position="558"/>
        <end position="812"/>
    </location>
</feature>
<feature type="transmembrane region" description="Helical" evidence="2">
    <location>
        <begin position="38"/>
        <end position="56"/>
    </location>
</feature>
<feature type="transmembrane region" description="Helical" evidence="2">
    <location>
        <begin position="202"/>
        <end position="224"/>
    </location>
</feature>
<dbReference type="PROSITE" id="PS50887">
    <property type="entry name" value="GGDEF"/>
    <property type="match status" value="1"/>
</dbReference>
<feature type="transmembrane region" description="Helical" evidence="2">
    <location>
        <begin position="134"/>
        <end position="152"/>
    </location>
</feature>
<keyword evidence="1" id="KW-0175">Coiled coil</keyword>
<feature type="transmembrane region" description="Helical" evidence="2">
    <location>
        <begin position="12"/>
        <end position="32"/>
    </location>
</feature>
<feature type="transmembrane region" description="Helical" evidence="2">
    <location>
        <begin position="236"/>
        <end position="256"/>
    </location>
</feature>
<keyword evidence="2" id="KW-1133">Transmembrane helix</keyword>
<feature type="transmembrane region" description="Helical" evidence="2">
    <location>
        <begin position="68"/>
        <end position="88"/>
    </location>
</feature>
<comment type="caution">
    <text evidence="5">The sequence shown here is derived from an EMBL/GenBank/DDBJ whole genome shotgun (WGS) entry which is preliminary data.</text>
</comment>
<evidence type="ECO:0000256" key="1">
    <source>
        <dbReference type="SAM" id="Coils"/>
    </source>
</evidence>
<proteinExistence type="predicted"/>
<dbReference type="InterPro" id="IPR029787">
    <property type="entry name" value="Nucleotide_cyclase"/>
</dbReference>
<dbReference type="InterPro" id="IPR001633">
    <property type="entry name" value="EAL_dom"/>
</dbReference>
<dbReference type="PANTHER" id="PTHR44757">
    <property type="entry name" value="DIGUANYLATE CYCLASE DGCP"/>
    <property type="match status" value="1"/>
</dbReference>
<feature type="coiled-coil region" evidence="1">
    <location>
        <begin position="326"/>
        <end position="385"/>
    </location>
</feature>